<organism evidence="5 6">
    <name type="scientific">Vibrio coralliirubri</name>
    <dbReference type="NCBI Taxonomy" id="1516159"/>
    <lineage>
        <taxon>Bacteria</taxon>
        <taxon>Pseudomonadati</taxon>
        <taxon>Pseudomonadota</taxon>
        <taxon>Gammaproteobacteria</taxon>
        <taxon>Vibrionales</taxon>
        <taxon>Vibrionaceae</taxon>
        <taxon>Vibrio</taxon>
    </lineage>
</organism>
<accession>A0AA86XRL0</accession>
<keyword evidence="2" id="KW-0238">DNA-binding</keyword>
<evidence type="ECO:0000256" key="1">
    <source>
        <dbReference type="ARBA" id="ARBA00023015"/>
    </source>
</evidence>
<dbReference type="InterPro" id="IPR020449">
    <property type="entry name" value="Tscrpt_reg_AraC-type_HTH"/>
</dbReference>
<dbReference type="PROSITE" id="PS01124">
    <property type="entry name" value="HTH_ARAC_FAMILY_2"/>
    <property type="match status" value="1"/>
</dbReference>
<dbReference type="InterPro" id="IPR018060">
    <property type="entry name" value="HTH_AraC"/>
</dbReference>
<feature type="domain" description="HTH araC/xylS-type" evidence="4">
    <location>
        <begin position="240"/>
        <end position="339"/>
    </location>
</feature>
<reference evidence="5 6" key="1">
    <citation type="submission" date="2014-06" db="EMBL/GenBank/DDBJ databases">
        <authorList>
            <person name="Le Roux F."/>
        </authorList>
    </citation>
    <scope>NUCLEOTIDE SEQUENCE [LARGE SCALE GENOMIC DNA]</scope>
    <source>
        <strain evidence="5 6">J2-31</strain>
    </source>
</reference>
<dbReference type="Gene3D" id="1.10.10.60">
    <property type="entry name" value="Homeodomain-like"/>
    <property type="match status" value="1"/>
</dbReference>
<evidence type="ECO:0000313" key="6">
    <source>
        <dbReference type="Proteomes" id="UP000041625"/>
    </source>
</evidence>
<keyword evidence="1" id="KW-0805">Transcription regulation</keyword>
<dbReference type="AlphaFoldDB" id="A0AA86XRL0"/>
<evidence type="ECO:0000313" key="5">
    <source>
        <dbReference type="EMBL" id="CDT63947.1"/>
    </source>
</evidence>
<comment type="caution">
    <text evidence="5">The sequence shown here is derived from an EMBL/GenBank/DDBJ whole genome shotgun (WGS) entry which is preliminary data.</text>
</comment>
<dbReference type="GO" id="GO:0005829">
    <property type="term" value="C:cytosol"/>
    <property type="evidence" value="ECO:0007669"/>
    <property type="project" value="TreeGrafter"/>
</dbReference>
<keyword evidence="6" id="KW-1185">Reference proteome</keyword>
<evidence type="ECO:0000256" key="2">
    <source>
        <dbReference type="ARBA" id="ARBA00023125"/>
    </source>
</evidence>
<dbReference type="Proteomes" id="UP000041625">
    <property type="component" value="Unassembled WGS sequence"/>
</dbReference>
<dbReference type="GO" id="GO:0003700">
    <property type="term" value="F:DNA-binding transcription factor activity"/>
    <property type="evidence" value="ECO:0007669"/>
    <property type="project" value="InterPro"/>
</dbReference>
<keyword evidence="3" id="KW-0804">Transcription</keyword>
<dbReference type="SMART" id="SM00342">
    <property type="entry name" value="HTH_ARAC"/>
    <property type="match status" value="1"/>
</dbReference>
<protein>
    <recommendedName>
        <fullName evidence="4">HTH araC/xylS-type domain-containing protein</fullName>
    </recommendedName>
</protein>
<dbReference type="GO" id="GO:0000976">
    <property type="term" value="F:transcription cis-regulatory region binding"/>
    <property type="evidence" value="ECO:0007669"/>
    <property type="project" value="TreeGrafter"/>
</dbReference>
<dbReference type="SUPFAM" id="SSF46689">
    <property type="entry name" value="Homeodomain-like"/>
    <property type="match status" value="1"/>
</dbReference>
<dbReference type="PANTHER" id="PTHR47894">
    <property type="entry name" value="HTH-TYPE TRANSCRIPTIONAL REGULATOR GADX"/>
    <property type="match status" value="1"/>
</dbReference>
<dbReference type="PANTHER" id="PTHR47894:SF4">
    <property type="entry name" value="HTH-TYPE TRANSCRIPTIONAL REGULATOR GADX"/>
    <property type="match status" value="1"/>
</dbReference>
<sequence>MSNNKQYLSLVEYSQFNTFLEALEMTHWDIYAMLDKALFPKSFNLHEGDGVILTERVYSVFNLLEEQLTEAKLVQFLSVVAQKNAEKILQALPLDDISNVEGVVTCFINETFRSAPDSQFSLIDTLGNNWLVRHTLPHNDNLSIIECYLLKLFQELISATTQVVWQPKRIFLQSPHNQEKTHKRCKKLFNNNGLQLISERGVTGIELPEDTLKTNINVYHPRYAFTQTEADLGKNMRTISAALRYVLPHYLSGGRPSLDFSAEICGLHSRTLKRRLRKEGVTYTALLDEIIISLAKDALLHSDQNITDISISLGYDHPNHFSRMFKRLTGLSPRHYRNSH</sequence>
<dbReference type="Pfam" id="PF12833">
    <property type="entry name" value="HTH_18"/>
    <property type="match status" value="1"/>
</dbReference>
<dbReference type="EMBL" id="CCKJ01000032">
    <property type="protein sequence ID" value="CDT63947.1"/>
    <property type="molecule type" value="Genomic_DNA"/>
</dbReference>
<dbReference type="PRINTS" id="PR00032">
    <property type="entry name" value="HTHARAC"/>
</dbReference>
<proteinExistence type="predicted"/>
<name>A0AA86XRL0_9VIBR</name>
<evidence type="ECO:0000259" key="4">
    <source>
        <dbReference type="PROSITE" id="PS01124"/>
    </source>
</evidence>
<dbReference type="InterPro" id="IPR009057">
    <property type="entry name" value="Homeodomain-like_sf"/>
</dbReference>
<dbReference type="RefSeq" id="WP_050622061.1">
    <property type="nucleotide sequence ID" value="NZ_LK933975.1"/>
</dbReference>
<evidence type="ECO:0000256" key="3">
    <source>
        <dbReference type="ARBA" id="ARBA00023163"/>
    </source>
</evidence>
<gene>
    <name evidence="5" type="ORF">VCR31J2_1270740</name>
</gene>